<dbReference type="GeneID" id="72189920"/>
<dbReference type="PRINTS" id="PR00990">
    <property type="entry name" value="RIBOKINASE"/>
</dbReference>
<gene>
    <name evidence="6" type="ORF">M0R88_08655</name>
</gene>
<sequence length="325" mass="34386">MSDFDARADSARLDAVAVGSAVEDRIYGLTNLPEPDGGAFVRDEATATGGVAANVAAGLARLGRETGVVSRLGDDEAADRILADLRERAVDARRVRRGDPDERTTYSMILRDPEGERMIVNGGEAVPNLRLSDADREYVRRADLAFTSAYAPDPVVSALVEDAERDDGDGFPPLVFDLAGPLSELEDRATRPETLDALLPVCDCFVANAVSARSYLGEGPRGAIETLRERGVRRAAVTRGTDGALLLTDDGTVLDVPAFAVETADTTGAGDAFTAGLLHAWFLGDRGPREAGRFAAATAALNCTAETARGGLPTEDDVFDFLDSR</sequence>
<dbReference type="PROSITE" id="PS00584">
    <property type="entry name" value="PFKB_KINASES_2"/>
    <property type="match status" value="1"/>
</dbReference>
<dbReference type="RefSeq" id="WP_248656535.1">
    <property type="nucleotide sequence ID" value="NZ_CP096658.1"/>
</dbReference>
<dbReference type="GO" id="GO:0006796">
    <property type="term" value="P:phosphate-containing compound metabolic process"/>
    <property type="evidence" value="ECO:0007669"/>
    <property type="project" value="UniProtKB-ARBA"/>
</dbReference>
<dbReference type="GO" id="GO:0016301">
    <property type="term" value="F:kinase activity"/>
    <property type="evidence" value="ECO:0007669"/>
    <property type="project" value="UniProtKB-KW"/>
</dbReference>
<dbReference type="InterPro" id="IPR002173">
    <property type="entry name" value="Carboh/pur_kinase_PfkB_CS"/>
</dbReference>
<dbReference type="InterPro" id="IPR011611">
    <property type="entry name" value="PfkB_dom"/>
</dbReference>
<reference evidence="6" key="1">
    <citation type="submission" date="2022-04" db="EMBL/GenBank/DDBJ databases">
        <title>Diverse halophilic archaea isolated from saline environments.</title>
        <authorList>
            <person name="Cui H.-L."/>
        </authorList>
    </citation>
    <scope>NUCLEOTIDE SEQUENCE</scope>
    <source>
        <strain evidence="6">XZYJT40</strain>
    </source>
</reference>
<dbReference type="Gene3D" id="3.40.1190.20">
    <property type="match status" value="1"/>
</dbReference>
<dbReference type="GO" id="GO:0005829">
    <property type="term" value="C:cytosol"/>
    <property type="evidence" value="ECO:0007669"/>
    <property type="project" value="TreeGrafter"/>
</dbReference>
<dbReference type="Pfam" id="PF00294">
    <property type="entry name" value="PfkB"/>
    <property type="match status" value="1"/>
</dbReference>
<comment type="similarity">
    <text evidence="1 4">Belongs to the carbohydrate kinase PfkB family.</text>
</comment>
<evidence type="ECO:0000256" key="1">
    <source>
        <dbReference type="ARBA" id="ARBA00010688"/>
    </source>
</evidence>
<dbReference type="KEGG" id="haxz:M0R88_08655"/>
<evidence type="ECO:0000259" key="5">
    <source>
        <dbReference type="Pfam" id="PF00294"/>
    </source>
</evidence>
<evidence type="ECO:0000256" key="4">
    <source>
        <dbReference type="RuleBase" id="RU003704"/>
    </source>
</evidence>
<evidence type="ECO:0000256" key="3">
    <source>
        <dbReference type="ARBA" id="ARBA00022777"/>
    </source>
</evidence>
<dbReference type="InterPro" id="IPR029056">
    <property type="entry name" value="Ribokinase-like"/>
</dbReference>
<protein>
    <submittedName>
        <fullName evidence="6">Carbohydrate kinase family protein</fullName>
    </submittedName>
</protein>
<dbReference type="Proteomes" id="UP000830434">
    <property type="component" value="Chromosome"/>
</dbReference>
<evidence type="ECO:0000313" key="7">
    <source>
        <dbReference type="Proteomes" id="UP000830434"/>
    </source>
</evidence>
<evidence type="ECO:0000313" key="6">
    <source>
        <dbReference type="EMBL" id="UPW02149.1"/>
    </source>
</evidence>
<dbReference type="EMBL" id="CP096658">
    <property type="protein sequence ID" value="UPW02149.1"/>
    <property type="molecule type" value="Genomic_DNA"/>
</dbReference>
<dbReference type="InterPro" id="IPR002139">
    <property type="entry name" value="Ribo/fructo_kinase"/>
</dbReference>
<dbReference type="AlphaFoldDB" id="A0A8U0IQ67"/>
<dbReference type="PANTHER" id="PTHR10584:SF157">
    <property type="entry name" value="SULFOFRUCTOSE KINASE"/>
    <property type="match status" value="1"/>
</dbReference>
<proteinExistence type="inferred from homology"/>
<dbReference type="PROSITE" id="PS00583">
    <property type="entry name" value="PFKB_KINASES_1"/>
    <property type="match status" value="1"/>
</dbReference>
<organism evidence="6 7">
    <name type="scientific">Halorussus gelatinilyticus</name>
    <dbReference type="NCBI Taxonomy" id="2937524"/>
    <lineage>
        <taxon>Archaea</taxon>
        <taxon>Methanobacteriati</taxon>
        <taxon>Methanobacteriota</taxon>
        <taxon>Stenosarchaea group</taxon>
        <taxon>Halobacteria</taxon>
        <taxon>Halobacteriales</taxon>
        <taxon>Haladaptataceae</taxon>
        <taxon>Halorussus</taxon>
    </lineage>
</organism>
<accession>A0A8U0IQ67</accession>
<keyword evidence="3 4" id="KW-0418">Kinase</keyword>
<dbReference type="SUPFAM" id="SSF53613">
    <property type="entry name" value="Ribokinase-like"/>
    <property type="match status" value="1"/>
</dbReference>
<evidence type="ECO:0000256" key="2">
    <source>
        <dbReference type="ARBA" id="ARBA00022679"/>
    </source>
</evidence>
<name>A0A8U0IQ67_9EURY</name>
<dbReference type="PANTHER" id="PTHR10584">
    <property type="entry name" value="SUGAR KINASE"/>
    <property type="match status" value="1"/>
</dbReference>
<keyword evidence="2 4" id="KW-0808">Transferase</keyword>
<feature type="domain" description="Carbohydrate kinase PfkB" evidence="5">
    <location>
        <begin position="15"/>
        <end position="314"/>
    </location>
</feature>
<keyword evidence="7" id="KW-1185">Reference proteome</keyword>